<evidence type="ECO:0000256" key="2">
    <source>
        <dbReference type="ARBA" id="ARBA00022679"/>
    </source>
</evidence>
<dbReference type="Proteomes" id="UP001611383">
    <property type="component" value="Chromosome"/>
</dbReference>
<evidence type="ECO:0000256" key="1">
    <source>
        <dbReference type="ARBA" id="ARBA00022603"/>
    </source>
</evidence>
<organism evidence="7 8">
    <name type="scientific">Archangium minus</name>
    <dbReference type="NCBI Taxonomy" id="83450"/>
    <lineage>
        <taxon>Bacteria</taxon>
        <taxon>Pseudomonadati</taxon>
        <taxon>Myxococcota</taxon>
        <taxon>Myxococcia</taxon>
        <taxon>Myxococcales</taxon>
        <taxon>Cystobacterineae</taxon>
        <taxon>Archangiaceae</taxon>
        <taxon>Archangium</taxon>
    </lineage>
</organism>
<feature type="compositionally biased region" description="Low complexity" evidence="5">
    <location>
        <begin position="308"/>
        <end position="326"/>
    </location>
</feature>
<reference evidence="7 8" key="1">
    <citation type="submission" date="2019-08" db="EMBL/GenBank/DDBJ databases">
        <title>Archangium and Cystobacter genomes.</title>
        <authorList>
            <person name="Chen I.-C.K."/>
            <person name="Wielgoss S."/>
        </authorList>
    </citation>
    <scope>NUCLEOTIDE SEQUENCE [LARGE SCALE GENOMIC DNA]</scope>
    <source>
        <strain evidence="7 8">Cbm 6</strain>
    </source>
</reference>
<dbReference type="InterPro" id="IPR050903">
    <property type="entry name" value="Bact_Chemotaxis_MeTrfase"/>
</dbReference>
<dbReference type="CDD" id="cd02440">
    <property type="entry name" value="AdoMet_MTases"/>
    <property type="match status" value="1"/>
</dbReference>
<dbReference type="Pfam" id="PF01739">
    <property type="entry name" value="CheR"/>
    <property type="match status" value="1"/>
</dbReference>
<dbReference type="InterPro" id="IPR022642">
    <property type="entry name" value="CheR_C"/>
</dbReference>
<dbReference type="InterPro" id="IPR019734">
    <property type="entry name" value="TPR_rpt"/>
</dbReference>
<feature type="repeat" description="TPR" evidence="4">
    <location>
        <begin position="384"/>
        <end position="417"/>
    </location>
</feature>
<evidence type="ECO:0000313" key="7">
    <source>
        <dbReference type="EMBL" id="WNG49019.1"/>
    </source>
</evidence>
<dbReference type="EMBL" id="CP043494">
    <property type="protein sequence ID" value="WNG49019.1"/>
    <property type="molecule type" value="Genomic_DNA"/>
</dbReference>
<dbReference type="SMART" id="SM00138">
    <property type="entry name" value="MeTrc"/>
    <property type="match status" value="1"/>
</dbReference>
<dbReference type="PROSITE" id="PS50123">
    <property type="entry name" value="CHER"/>
    <property type="match status" value="1"/>
</dbReference>
<gene>
    <name evidence="7" type="ORF">F0U60_36555</name>
</gene>
<dbReference type="RefSeq" id="WP_395806689.1">
    <property type="nucleotide sequence ID" value="NZ_CP043494.1"/>
</dbReference>
<proteinExistence type="predicted"/>
<name>A0ABY9X0Z2_9BACT</name>
<evidence type="ECO:0000313" key="8">
    <source>
        <dbReference type="Proteomes" id="UP001611383"/>
    </source>
</evidence>
<dbReference type="PROSITE" id="PS50005">
    <property type="entry name" value="TPR"/>
    <property type="match status" value="1"/>
</dbReference>
<dbReference type="InterPro" id="IPR029063">
    <property type="entry name" value="SAM-dependent_MTases_sf"/>
</dbReference>
<keyword evidence="1" id="KW-0489">Methyltransferase</keyword>
<evidence type="ECO:0000256" key="3">
    <source>
        <dbReference type="ARBA" id="ARBA00022691"/>
    </source>
</evidence>
<dbReference type="InterPro" id="IPR011990">
    <property type="entry name" value="TPR-like_helical_dom_sf"/>
</dbReference>
<dbReference type="SUPFAM" id="SSF48452">
    <property type="entry name" value="TPR-like"/>
    <property type="match status" value="1"/>
</dbReference>
<dbReference type="PANTHER" id="PTHR24422:SF19">
    <property type="entry name" value="CHEMOTAXIS PROTEIN METHYLTRANSFERASE"/>
    <property type="match status" value="1"/>
</dbReference>
<feature type="domain" description="CheR-type methyltransferase" evidence="6">
    <location>
        <begin position="10"/>
        <end position="244"/>
    </location>
</feature>
<dbReference type="Gene3D" id="3.40.50.150">
    <property type="entry name" value="Vaccinia Virus protein VP39"/>
    <property type="match status" value="1"/>
</dbReference>
<feature type="region of interest" description="Disordered" evidence="5">
    <location>
        <begin position="272"/>
        <end position="360"/>
    </location>
</feature>
<dbReference type="Gene3D" id="1.25.40.10">
    <property type="entry name" value="Tetratricopeptide repeat domain"/>
    <property type="match status" value="1"/>
</dbReference>
<evidence type="ECO:0000259" key="6">
    <source>
        <dbReference type="PROSITE" id="PS50123"/>
    </source>
</evidence>
<keyword evidence="4" id="KW-0802">TPR repeat</keyword>
<sequence length="484" mass="52018">MKERVRVERLDEATLGGLESVLRAACGMVLAPSVRRSLGTALSRAAESQGVPTPEFLQRLLARDTAAVESFIGYAVIGETYFFRHPEQLRELGRLASTRFGPFLVWSAGCASGEEPYSIAMSLLAAGVAPDYIRVVGTDVSGRALEKARLTTYSPWSVRRMEPELERRFLTLKPESVTVPPEVRARVEFRRHNLVTDPPPVSGAQAVFCRNVLIYFPPEVIPGVMERLVLALAPGGWLFLAPAELPFAKGMGLEEREVEGLPVLRKPLPGERVPERVSVRTSRAGPIRAVARAPSPLRRVQSPARELPATSASAPSSTPAPQSIAPPETPSVRAAQASPLPASTPSPTGPSVPDMVEQARSAARAGQFDLAEELARLAARELSPEAYLLLAMVSEGRGDVQGAVAAVRKALYLEPQLAIGHAMLVALYGRLGQPEEAERARRNALRALEGLDDEHVLRGVETMTVGGLRSALVPGVKMGKSGAR</sequence>
<dbReference type="PANTHER" id="PTHR24422">
    <property type="entry name" value="CHEMOTAXIS PROTEIN METHYLTRANSFERASE"/>
    <property type="match status" value="1"/>
</dbReference>
<dbReference type="SUPFAM" id="SSF53335">
    <property type="entry name" value="S-adenosyl-L-methionine-dependent methyltransferases"/>
    <property type="match status" value="1"/>
</dbReference>
<dbReference type="PRINTS" id="PR00996">
    <property type="entry name" value="CHERMTFRASE"/>
</dbReference>
<keyword evidence="8" id="KW-1185">Reference proteome</keyword>
<evidence type="ECO:0000256" key="4">
    <source>
        <dbReference type="PROSITE-ProRule" id="PRU00339"/>
    </source>
</evidence>
<accession>A0ABY9X0Z2</accession>
<dbReference type="InterPro" id="IPR000780">
    <property type="entry name" value="CheR_MeTrfase"/>
</dbReference>
<protein>
    <submittedName>
        <fullName evidence="7">Chemotaxis protein CheR</fullName>
    </submittedName>
</protein>
<keyword evidence="2" id="KW-0808">Transferase</keyword>
<evidence type="ECO:0000256" key="5">
    <source>
        <dbReference type="SAM" id="MobiDB-lite"/>
    </source>
</evidence>
<keyword evidence="3" id="KW-0949">S-adenosyl-L-methionine</keyword>